<comment type="function">
    <text evidence="3">CoA transferase having broad substrate specificity for short-chain acyl-CoA thioesters with the activity decreasing when the length of the carboxylic acid chain exceeds four carbons.</text>
</comment>
<evidence type="ECO:0000313" key="5">
    <source>
        <dbReference type="EMBL" id="SAK50494.1"/>
    </source>
</evidence>
<gene>
    <name evidence="5" type="ORF">AWB82_01426</name>
</gene>
<keyword evidence="6" id="KW-1185">Reference proteome</keyword>
<comment type="caution">
    <text evidence="5">The sequence shown here is derived from an EMBL/GenBank/DDBJ whole genome shotgun (WGS) entry which is preliminary data.</text>
</comment>
<dbReference type="PANTHER" id="PTHR43293">
    <property type="entry name" value="ACETATE COA-TRANSFERASE YDIF"/>
    <property type="match status" value="1"/>
</dbReference>
<dbReference type="STRING" id="1777143.AWB82_01426"/>
<sequence length="514" mass="54585">MSKWTAAADAVEQIFDGATIALAGSGGGLLEADAVLAKLEQRFLATGHPRDLTVVHALGIGDAKGSGLGRFAHPGMVKRVIGGHWSWAPAMQKLARENAFEAYSFPAGAISTLLREIGAGRPGLVTHVGLRTFVDPRIDGGKINERATEDLVELIELDGREYLRYKPFKVDFAILRGSSADSSGNVTLRREPADLDVYAAALAAHNSDGRVIVQVKEREPEGYVPARLVRIPGILVDTLVETPEQVQCVVSDYDAALSGEALCAIGDGFYEVPTGIRRIIAARAAIELHEGQSANFGFGIPGGIPALLAEHGRLGTFWGSVEQGIHNGAMLDGPMFGTARNADAILSSVDQFDFYSGGGVDVSFLGMGEMDGEGNINVSKLGATVVGPGGFIDITQGARKIVFCGSFEAKGLEVEQAGTGLNIVSPGSVPKLVEWVQHITFSGEQARRTSQEVLYVTERAVFRLETDGVRLIEVAEGIDVERDVLARMAFRPLVDEALLARTKPGASPAQEKVA</sequence>
<dbReference type="SUPFAM" id="SSF100950">
    <property type="entry name" value="NagB/RpiA/CoA transferase-like"/>
    <property type="match status" value="2"/>
</dbReference>
<dbReference type="Gene3D" id="3.40.1080.10">
    <property type="entry name" value="Glutaconate Coenzyme A-transferase"/>
    <property type="match status" value="2"/>
</dbReference>
<dbReference type="Pfam" id="PF01144">
    <property type="entry name" value="CoA_trans"/>
    <property type="match status" value="1"/>
</dbReference>
<comment type="similarity">
    <text evidence="1 3">Belongs to the 3-oxoacid CoA-transferase family.</text>
</comment>
<organism evidence="5 6">
    <name type="scientific">Caballeronia glebae</name>
    <dbReference type="NCBI Taxonomy" id="1777143"/>
    <lineage>
        <taxon>Bacteria</taxon>
        <taxon>Pseudomonadati</taxon>
        <taxon>Pseudomonadota</taxon>
        <taxon>Betaproteobacteria</taxon>
        <taxon>Burkholderiales</taxon>
        <taxon>Burkholderiaceae</taxon>
        <taxon>Caballeronia</taxon>
    </lineage>
</organism>
<dbReference type="GO" id="GO:0008775">
    <property type="term" value="F:acetate CoA-transferase activity"/>
    <property type="evidence" value="ECO:0007669"/>
    <property type="project" value="UniProtKB-EC"/>
</dbReference>
<dbReference type="RefSeq" id="WP_086966438.1">
    <property type="nucleotide sequence ID" value="NZ_FCOJ02000007.1"/>
</dbReference>
<dbReference type="PANTHER" id="PTHR43293:SF1">
    <property type="entry name" value="ACETATE COA-TRANSFERASE YDIF"/>
    <property type="match status" value="1"/>
</dbReference>
<evidence type="ECO:0000256" key="1">
    <source>
        <dbReference type="ARBA" id="ARBA00007154"/>
    </source>
</evidence>
<comment type="catalytic activity">
    <reaction evidence="3">
        <text>an acyl-CoA + acetate = a carboxylate + acetyl-CoA</text>
        <dbReference type="Rhea" id="RHEA:13381"/>
        <dbReference type="ChEBI" id="CHEBI:29067"/>
        <dbReference type="ChEBI" id="CHEBI:30089"/>
        <dbReference type="ChEBI" id="CHEBI:57288"/>
        <dbReference type="ChEBI" id="CHEBI:58342"/>
        <dbReference type="EC" id="2.8.3.8"/>
    </reaction>
</comment>
<dbReference type="EMBL" id="FCOJ02000007">
    <property type="protein sequence ID" value="SAK50494.1"/>
    <property type="molecule type" value="Genomic_DNA"/>
</dbReference>
<dbReference type="Proteomes" id="UP000054596">
    <property type="component" value="Unassembled WGS sequence"/>
</dbReference>
<evidence type="ECO:0000313" key="6">
    <source>
        <dbReference type="Proteomes" id="UP000054596"/>
    </source>
</evidence>
<dbReference type="SMART" id="SM00882">
    <property type="entry name" value="CoA_trans"/>
    <property type="match status" value="2"/>
</dbReference>
<dbReference type="PIRSF" id="PIRSF000858">
    <property type="entry name" value="SCOT-t"/>
    <property type="match status" value="1"/>
</dbReference>
<dbReference type="InterPro" id="IPR004165">
    <property type="entry name" value="CoA_trans_fam_I"/>
</dbReference>
<dbReference type="AlphaFoldDB" id="A0A157ZY76"/>
<evidence type="ECO:0000256" key="4">
    <source>
        <dbReference type="PIRSR" id="PIRSR000858-1"/>
    </source>
</evidence>
<feature type="active site" description="5-glutamyl coenzyme A thioester intermediate" evidence="4">
    <location>
        <position position="322"/>
    </location>
</feature>
<accession>A0A157ZY76</accession>
<dbReference type="EC" id="2.8.3.8" evidence="3"/>
<dbReference type="GO" id="GO:0046952">
    <property type="term" value="P:ketone body catabolic process"/>
    <property type="evidence" value="ECO:0007669"/>
    <property type="project" value="InterPro"/>
</dbReference>
<dbReference type="InterPro" id="IPR014388">
    <property type="entry name" value="3-oxoacid_CoA-transferase"/>
</dbReference>
<dbReference type="InterPro" id="IPR037171">
    <property type="entry name" value="NagB/RpiA_transferase-like"/>
</dbReference>
<name>A0A157ZY76_9BURK</name>
<protein>
    <recommendedName>
        <fullName evidence="3">Acetate CoA-transferase YdiF</fullName>
        <ecNumber evidence="3">2.8.3.8</ecNumber>
    </recommendedName>
</protein>
<keyword evidence="2 3" id="KW-0808">Transferase</keyword>
<proteinExistence type="inferred from homology"/>
<evidence type="ECO:0000256" key="2">
    <source>
        <dbReference type="ARBA" id="ARBA00022679"/>
    </source>
</evidence>
<dbReference type="OrthoDB" id="9805230at2"/>
<evidence type="ECO:0000256" key="3">
    <source>
        <dbReference type="PIRNR" id="PIRNR000858"/>
    </source>
</evidence>
<reference evidence="5" key="1">
    <citation type="submission" date="2016-01" db="EMBL/GenBank/DDBJ databases">
        <authorList>
            <person name="Peeters C."/>
        </authorList>
    </citation>
    <scope>NUCLEOTIDE SEQUENCE [LARGE SCALE GENOMIC DNA]</scope>
    <source>
        <strain evidence="5">LMG 29325</strain>
    </source>
</reference>